<reference evidence="3 4" key="1">
    <citation type="submission" date="2016-03" db="EMBL/GenBank/DDBJ databases">
        <title>Mechanisms controlling the formation of the plant cell surface in tip-growing cells are functionally conserved among land plants.</title>
        <authorList>
            <person name="Honkanen S."/>
            <person name="Jones V.A."/>
            <person name="Morieri G."/>
            <person name="Champion C."/>
            <person name="Hetherington A.J."/>
            <person name="Kelly S."/>
            <person name="Saint-Marcoux D."/>
            <person name="Proust H."/>
            <person name="Prescott H."/>
            <person name="Dolan L."/>
        </authorList>
    </citation>
    <scope>NUCLEOTIDE SEQUENCE [LARGE SCALE GENOMIC DNA]</scope>
    <source>
        <strain evidence="4">cv. Tak-1 and cv. Tak-2</strain>
        <tissue evidence="3">Whole gametophyte</tissue>
    </source>
</reference>
<evidence type="ECO:0000313" key="3">
    <source>
        <dbReference type="EMBL" id="OAE29843.1"/>
    </source>
</evidence>
<dbReference type="Proteomes" id="UP000077202">
    <property type="component" value="Unassembled WGS sequence"/>
</dbReference>
<dbReference type="Proteomes" id="UP001162541">
    <property type="component" value="Chromosome 1"/>
</dbReference>
<dbReference type="FunFam" id="3.10.450.40:FF:000016">
    <property type="entry name" value="Predicted protein"/>
    <property type="match status" value="1"/>
</dbReference>
<dbReference type="AlphaFoldDB" id="A0A176WAW9"/>
<dbReference type="GO" id="GO:0009658">
    <property type="term" value="P:chloroplast organization"/>
    <property type="evidence" value="ECO:0007669"/>
    <property type="project" value="TreeGrafter"/>
</dbReference>
<gene>
    <name evidence="3" type="ORF">AXG93_339s1010</name>
    <name evidence="2" type="ORF">Mp_1g29710</name>
</gene>
<feature type="compositionally biased region" description="Basic and acidic residues" evidence="1">
    <location>
        <begin position="141"/>
        <end position="171"/>
    </location>
</feature>
<dbReference type="EMBL" id="LVLJ01001405">
    <property type="protein sequence ID" value="OAE29843.1"/>
    <property type="molecule type" value="Genomic_DNA"/>
</dbReference>
<accession>A0A176WAW9</accession>
<feature type="region of interest" description="Disordered" evidence="1">
    <location>
        <begin position="295"/>
        <end position="346"/>
    </location>
</feature>
<organism evidence="3 4">
    <name type="scientific">Marchantia polymorpha subsp. ruderalis</name>
    <dbReference type="NCBI Taxonomy" id="1480154"/>
    <lineage>
        <taxon>Eukaryota</taxon>
        <taxon>Viridiplantae</taxon>
        <taxon>Streptophyta</taxon>
        <taxon>Embryophyta</taxon>
        <taxon>Marchantiophyta</taxon>
        <taxon>Marchantiopsida</taxon>
        <taxon>Marchantiidae</taxon>
        <taxon>Marchantiales</taxon>
        <taxon>Marchantiaceae</taxon>
        <taxon>Marchantia</taxon>
    </lineage>
</organism>
<dbReference type="GO" id="GO:1901259">
    <property type="term" value="P:chloroplast rRNA processing"/>
    <property type="evidence" value="ECO:0007669"/>
    <property type="project" value="TreeGrafter"/>
</dbReference>
<feature type="region of interest" description="Disordered" evidence="1">
    <location>
        <begin position="1"/>
        <end position="22"/>
    </location>
</feature>
<dbReference type="Gene3D" id="3.10.450.40">
    <property type="match status" value="1"/>
</dbReference>
<evidence type="ECO:0000313" key="5">
    <source>
        <dbReference type="Proteomes" id="UP001162541"/>
    </source>
</evidence>
<dbReference type="Pfam" id="PF11523">
    <property type="entry name" value="DUF3223"/>
    <property type="match status" value="1"/>
</dbReference>
<sequence length="346" mass="36619">MTSPEAGAALSAAASDPHAPVVDVASDGMLGAKEGADSTVPKVEAVAAAASAVAVSDPGVPVVDIPPNENITSETLADKTIGEVAKDDMLIEDAPEEAAAAVDGMTVETTTVTTTEVTEVVTTTVVAAEQVTMEVTTETSLGKREREETENGDDDSKRLKANDNGKEEKDPVAPVKLGPKLFHSGIEMFTYFYDLLHGWIANVDINKYEHMVLADLITKGHRDAESKVGSGIKAFQIRFHTGWHSRCYYLVRTDGSVEDFSYRKCVDRLMPLPESLFSPSGDLIVEKLFGSSDKDKWDKKGKGKGGADNGEREGKGYQGNKGRGGGGGWRGGRGGGGGGGGRGKRW</sequence>
<protein>
    <submittedName>
        <fullName evidence="3">Uncharacterized protein</fullName>
    </submittedName>
</protein>
<name>A0A176WAW9_MARPO</name>
<feature type="compositionally biased region" description="Gly residues" evidence="1">
    <location>
        <begin position="316"/>
        <end position="346"/>
    </location>
</feature>
<evidence type="ECO:0000313" key="4">
    <source>
        <dbReference type="Proteomes" id="UP000077202"/>
    </source>
</evidence>
<dbReference type="InterPro" id="IPR044673">
    <property type="entry name" value="DCL-like"/>
</dbReference>
<dbReference type="GO" id="GO:0009507">
    <property type="term" value="C:chloroplast"/>
    <property type="evidence" value="ECO:0007669"/>
    <property type="project" value="TreeGrafter"/>
</dbReference>
<dbReference type="EMBL" id="AP019866">
    <property type="protein sequence ID" value="BBN00508.1"/>
    <property type="molecule type" value="Genomic_DNA"/>
</dbReference>
<feature type="region of interest" description="Disordered" evidence="1">
    <location>
        <begin position="135"/>
        <end position="172"/>
    </location>
</feature>
<keyword evidence="4" id="KW-1185">Reference proteome</keyword>
<evidence type="ECO:0000313" key="2">
    <source>
        <dbReference type="EMBL" id="BBN00508.1"/>
    </source>
</evidence>
<reference evidence="2" key="2">
    <citation type="journal article" date="2019" name="Curr. Biol.">
        <title>Chromatin organization in early land plants reveals an ancestral association between H3K27me3, transposons, and constitutive heterochromatin.</title>
        <authorList>
            <person name="Montgomery S.A."/>
            <person name="Tanizawa Y."/>
            <person name="Galik B."/>
            <person name="Wang N."/>
            <person name="Ito T."/>
            <person name="Mochizuki T."/>
            <person name="Akimcheva S."/>
            <person name="Bowman J."/>
            <person name="Cognat V."/>
            <person name="Drouard L."/>
            <person name="Ekker H."/>
            <person name="Houng S."/>
            <person name="Kohchi T."/>
            <person name="Lin S."/>
            <person name="Liu L.D."/>
            <person name="Nakamura Y."/>
            <person name="Valeeva L.R."/>
            <person name="Shakirov E.V."/>
            <person name="Shippen D.E."/>
            <person name="Wei W."/>
            <person name="Yagura M."/>
            <person name="Yamaoka S."/>
            <person name="Yamato K.T."/>
            <person name="Liu C."/>
            <person name="Berger F."/>
        </authorList>
    </citation>
    <scope>NUCLEOTIDE SEQUENCE [LARGE SCALE GENOMIC DNA]</scope>
    <source>
        <strain evidence="2">Tak-1</strain>
    </source>
</reference>
<proteinExistence type="predicted"/>
<reference evidence="5" key="3">
    <citation type="journal article" date="2020" name="Curr. Biol.">
        <title>Chromatin organization in early land plants reveals an ancestral association between H3K27me3, transposons, and constitutive heterochromatin.</title>
        <authorList>
            <person name="Montgomery S.A."/>
            <person name="Tanizawa Y."/>
            <person name="Galik B."/>
            <person name="Wang N."/>
            <person name="Ito T."/>
            <person name="Mochizuki T."/>
            <person name="Akimcheva S."/>
            <person name="Bowman J.L."/>
            <person name="Cognat V."/>
            <person name="Marechal-Drouard L."/>
            <person name="Ekker H."/>
            <person name="Hong S.F."/>
            <person name="Kohchi T."/>
            <person name="Lin S.S."/>
            <person name="Liu L.D."/>
            <person name="Nakamura Y."/>
            <person name="Valeeva L.R."/>
            <person name="Shakirov E.V."/>
            <person name="Shippen D.E."/>
            <person name="Wei W.L."/>
            <person name="Yagura M."/>
            <person name="Yamaoka S."/>
            <person name="Yamato K.T."/>
            <person name="Liu C."/>
            <person name="Berger F."/>
        </authorList>
    </citation>
    <scope>NUCLEOTIDE SEQUENCE [LARGE SCALE GENOMIC DNA]</scope>
    <source>
        <strain evidence="5">Tak-1</strain>
    </source>
</reference>
<dbReference type="PANTHER" id="PTHR33415">
    <property type="entry name" value="PROTEIN EMBRYO DEFECTIVE 514"/>
    <property type="match status" value="1"/>
</dbReference>
<feature type="compositionally biased region" description="Low complexity" evidence="1">
    <location>
        <begin position="1"/>
        <end position="20"/>
    </location>
</feature>
<dbReference type="PANTHER" id="PTHR33415:SF12">
    <property type="entry name" value="PROTEIN EMBRYO DEFECTIVE 514"/>
    <property type="match status" value="1"/>
</dbReference>
<evidence type="ECO:0000256" key="1">
    <source>
        <dbReference type="SAM" id="MobiDB-lite"/>
    </source>
</evidence>